<evidence type="ECO:0000313" key="2">
    <source>
        <dbReference type="EMBL" id="VDP74354.1"/>
    </source>
</evidence>
<feature type="region of interest" description="Disordered" evidence="1">
    <location>
        <begin position="86"/>
        <end position="122"/>
    </location>
</feature>
<proteinExistence type="predicted"/>
<dbReference type="Proteomes" id="UP000272942">
    <property type="component" value="Unassembled WGS sequence"/>
</dbReference>
<accession>A0A183ADJ5</accession>
<protein>
    <submittedName>
        <fullName evidence="2 4">Uncharacterized protein</fullName>
    </submittedName>
</protein>
<sequence length="122" mass="13334">MELFPESDSSSGPEILVSTLLSDERRLKVGQQLDQVEFLVPFASIVLKEPLAFEFGLEHPLASNVLSSDRALCIAFCFTHELALSCPEPTSPKDAKPLSDEDELILSGTDTPASADLDRERT</sequence>
<keyword evidence="3" id="KW-1185">Reference proteome</keyword>
<dbReference type="WBParaSite" id="ECPE_0000504201-mRNA-1">
    <property type="protein sequence ID" value="ECPE_0000504201-mRNA-1"/>
    <property type="gene ID" value="ECPE_0000504201"/>
</dbReference>
<reference evidence="2 3" key="2">
    <citation type="submission" date="2018-11" db="EMBL/GenBank/DDBJ databases">
        <authorList>
            <consortium name="Pathogen Informatics"/>
        </authorList>
    </citation>
    <scope>NUCLEOTIDE SEQUENCE [LARGE SCALE GENOMIC DNA]</scope>
    <source>
        <strain evidence="2 3">Egypt</strain>
    </source>
</reference>
<gene>
    <name evidence="2" type="ORF">ECPE_LOCUS5030</name>
</gene>
<evidence type="ECO:0000313" key="3">
    <source>
        <dbReference type="Proteomes" id="UP000272942"/>
    </source>
</evidence>
<reference evidence="4" key="1">
    <citation type="submission" date="2016-06" db="UniProtKB">
        <authorList>
            <consortium name="WormBaseParasite"/>
        </authorList>
    </citation>
    <scope>IDENTIFICATION</scope>
</reference>
<evidence type="ECO:0000313" key="4">
    <source>
        <dbReference type="WBParaSite" id="ECPE_0000504201-mRNA-1"/>
    </source>
</evidence>
<name>A0A183ADJ5_9TREM</name>
<organism evidence="4">
    <name type="scientific">Echinostoma caproni</name>
    <dbReference type="NCBI Taxonomy" id="27848"/>
    <lineage>
        <taxon>Eukaryota</taxon>
        <taxon>Metazoa</taxon>
        <taxon>Spiralia</taxon>
        <taxon>Lophotrochozoa</taxon>
        <taxon>Platyhelminthes</taxon>
        <taxon>Trematoda</taxon>
        <taxon>Digenea</taxon>
        <taxon>Plagiorchiida</taxon>
        <taxon>Echinostomata</taxon>
        <taxon>Echinostomatoidea</taxon>
        <taxon>Echinostomatidae</taxon>
        <taxon>Echinostoma</taxon>
    </lineage>
</organism>
<dbReference type="AlphaFoldDB" id="A0A183ADJ5"/>
<dbReference type="EMBL" id="UZAN01041876">
    <property type="protein sequence ID" value="VDP74354.1"/>
    <property type="molecule type" value="Genomic_DNA"/>
</dbReference>
<evidence type="ECO:0000256" key="1">
    <source>
        <dbReference type="SAM" id="MobiDB-lite"/>
    </source>
</evidence>